<evidence type="ECO:0000313" key="2">
    <source>
        <dbReference type="Proteomes" id="UP000694571"/>
    </source>
</evidence>
<accession>A0A8D1THA7</accession>
<organism evidence="1 2">
    <name type="scientific">Sus scrofa</name>
    <name type="common">Pig</name>
    <dbReference type="NCBI Taxonomy" id="9823"/>
    <lineage>
        <taxon>Eukaryota</taxon>
        <taxon>Metazoa</taxon>
        <taxon>Chordata</taxon>
        <taxon>Craniata</taxon>
        <taxon>Vertebrata</taxon>
        <taxon>Euteleostomi</taxon>
        <taxon>Mammalia</taxon>
        <taxon>Eutheria</taxon>
        <taxon>Laurasiatheria</taxon>
        <taxon>Artiodactyla</taxon>
        <taxon>Suina</taxon>
        <taxon>Suidae</taxon>
        <taxon>Sus</taxon>
    </lineage>
</organism>
<proteinExistence type="predicted"/>
<reference evidence="1" key="1">
    <citation type="submission" date="2025-08" db="UniProtKB">
        <authorList>
            <consortium name="Ensembl"/>
        </authorList>
    </citation>
    <scope>IDENTIFICATION</scope>
</reference>
<dbReference type="Ensembl" id="ENSSSCT00050063649.1">
    <property type="protein sequence ID" value="ENSSSCP00050027355.1"/>
    <property type="gene ID" value="ENSSSCG00050046760.1"/>
</dbReference>
<evidence type="ECO:0000313" key="1">
    <source>
        <dbReference type="Ensembl" id="ENSSSCP00050027355.1"/>
    </source>
</evidence>
<dbReference type="AlphaFoldDB" id="A0A8D1THA7"/>
<sequence length="153" mass="16498">AASQYNHNHTHPEVLRIHVQLVTVQLAQLSKGALEVVEMLQAVTEGLEHLLAVGLHLGIAHDGIGIGQVPKGLEEPLTGYQPAQGLTTKFNHVHFALQAEDGLLLLSRQMHTMVSLSFGVPVVAQWLTNPTRNHEVAGSVPALAQWVNDPALP</sequence>
<protein>
    <submittedName>
        <fullName evidence="1">Uncharacterized protein</fullName>
    </submittedName>
</protein>
<name>A0A8D1THA7_PIG</name>
<dbReference type="Proteomes" id="UP000694571">
    <property type="component" value="Unplaced"/>
</dbReference>